<organism evidence="4 5">
    <name type="scientific">Citreimonas salinaria</name>
    <dbReference type="NCBI Taxonomy" id="321339"/>
    <lineage>
        <taxon>Bacteria</taxon>
        <taxon>Pseudomonadati</taxon>
        <taxon>Pseudomonadota</taxon>
        <taxon>Alphaproteobacteria</taxon>
        <taxon>Rhodobacterales</taxon>
        <taxon>Roseobacteraceae</taxon>
        <taxon>Citreimonas</taxon>
    </lineage>
</organism>
<dbReference type="PANTHER" id="PTHR11280:SF5">
    <property type="entry name" value="GLUCOSAMINE-6-PHOSPHATE ISOMERASE"/>
    <property type="match status" value="1"/>
</dbReference>
<dbReference type="GO" id="GO:0004342">
    <property type="term" value="F:glucosamine-6-phosphate deaminase activity"/>
    <property type="evidence" value="ECO:0007669"/>
    <property type="project" value="UniProtKB-UniRule"/>
</dbReference>
<dbReference type="SUPFAM" id="SSF100950">
    <property type="entry name" value="NagB/RpiA/CoA transferase-like"/>
    <property type="match status" value="1"/>
</dbReference>
<dbReference type="GO" id="GO:0006043">
    <property type="term" value="P:glucosamine catabolic process"/>
    <property type="evidence" value="ECO:0007669"/>
    <property type="project" value="TreeGrafter"/>
</dbReference>
<dbReference type="GO" id="GO:0019262">
    <property type="term" value="P:N-acetylneuraminate catabolic process"/>
    <property type="evidence" value="ECO:0007669"/>
    <property type="project" value="TreeGrafter"/>
</dbReference>
<dbReference type="PANTHER" id="PTHR11280">
    <property type="entry name" value="GLUCOSAMINE-6-PHOSPHATE ISOMERASE"/>
    <property type="match status" value="1"/>
</dbReference>
<keyword evidence="5" id="KW-1185">Reference proteome</keyword>
<protein>
    <recommendedName>
        <fullName evidence="2">Glucosamine-6-phosphate deaminase</fullName>
        <ecNumber evidence="2">3.5.99.6</ecNumber>
    </recommendedName>
</protein>
<dbReference type="Proteomes" id="UP000199286">
    <property type="component" value="Unassembled WGS sequence"/>
</dbReference>
<accession>A0A1H3MKG5</accession>
<sequence>MEVIPCPDRDRAVALTARLIETRLRAKPDLVLGLATGRTMEEVYARLVASGVSFARCTTFNLDEYVGLPPEDPNSYASYMRHHLFDHVDIDPARTHLPEGMARDLGTAAADYEARIAAAGGIDLQLLGIGESGHIGFNEPLSALRSRTRDKILTPTTRRQNAGMFGGDSAAVPKRALTMGVGTILDTRELVLLASGTAKASVVARAVEGPLTSRVSASAIQLHTRCKVVLDAEAAAGLEDIDYYRFVCSNEEKWDAYRDLL</sequence>
<dbReference type="EC" id="3.5.99.6" evidence="2"/>
<dbReference type="GO" id="GO:0042802">
    <property type="term" value="F:identical protein binding"/>
    <property type="evidence" value="ECO:0007669"/>
    <property type="project" value="TreeGrafter"/>
</dbReference>
<proteinExistence type="predicted"/>
<dbReference type="RefSeq" id="WP_089885152.1">
    <property type="nucleotide sequence ID" value="NZ_FNPF01000017.1"/>
</dbReference>
<evidence type="ECO:0000256" key="1">
    <source>
        <dbReference type="ARBA" id="ARBA00022801"/>
    </source>
</evidence>
<evidence type="ECO:0000259" key="3">
    <source>
        <dbReference type="Pfam" id="PF01182"/>
    </source>
</evidence>
<evidence type="ECO:0000256" key="2">
    <source>
        <dbReference type="NCBIfam" id="TIGR00502"/>
    </source>
</evidence>
<evidence type="ECO:0000313" key="5">
    <source>
        <dbReference type="Proteomes" id="UP000199286"/>
    </source>
</evidence>
<feature type="domain" description="Glucosamine/galactosamine-6-phosphate isomerase" evidence="3">
    <location>
        <begin position="11"/>
        <end position="221"/>
    </location>
</feature>
<dbReference type="STRING" id="321339.SAMN05444340_11781"/>
<dbReference type="Gene3D" id="3.40.50.1360">
    <property type="match status" value="1"/>
</dbReference>
<dbReference type="InterPro" id="IPR004547">
    <property type="entry name" value="Glucosamine6P_isomerase"/>
</dbReference>
<dbReference type="InterPro" id="IPR037171">
    <property type="entry name" value="NagB/RpiA_transferase-like"/>
</dbReference>
<dbReference type="GO" id="GO:0005737">
    <property type="term" value="C:cytoplasm"/>
    <property type="evidence" value="ECO:0007669"/>
    <property type="project" value="TreeGrafter"/>
</dbReference>
<dbReference type="EMBL" id="FNPF01000017">
    <property type="protein sequence ID" value="SDY77086.1"/>
    <property type="molecule type" value="Genomic_DNA"/>
</dbReference>
<dbReference type="CDD" id="cd01399">
    <property type="entry name" value="GlcN6P_deaminase"/>
    <property type="match status" value="1"/>
</dbReference>
<evidence type="ECO:0000313" key="4">
    <source>
        <dbReference type="EMBL" id="SDY77086.1"/>
    </source>
</evidence>
<dbReference type="InterPro" id="IPR006148">
    <property type="entry name" value="Glc/Gal-6P_isomerase"/>
</dbReference>
<dbReference type="AlphaFoldDB" id="A0A1H3MKG5"/>
<dbReference type="Pfam" id="PF01182">
    <property type="entry name" value="Glucosamine_iso"/>
    <property type="match status" value="1"/>
</dbReference>
<dbReference type="GO" id="GO:0005975">
    <property type="term" value="P:carbohydrate metabolic process"/>
    <property type="evidence" value="ECO:0007669"/>
    <property type="project" value="InterPro"/>
</dbReference>
<dbReference type="GO" id="GO:0006046">
    <property type="term" value="P:N-acetylglucosamine catabolic process"/>
    <property type="evidence" value="ECO:0007669"/>
    <property type="project" value="UniProtKB-UniRule"/>
</dbReference>
<name>A0A1H3MKG5_9RHOB</name>
<keyword evidence="1" id="KW-0378">Hydrolase</keyword>
<dbReference type="NCBIfam" id="TIGR00502">
    <property type="entry name" value="nagB"/>
    <property type="match status" value="1"/>
</dbReference>
<gene>
    <name evidence="4" type="ORF">SAMN05444340_11781</name>
</gene>
<reference evidence="4 5" key="1">
    <citation type="submission" date="2016-10" db="EMBL/GenBank/DDBJ databases">
        <authorList>
            <person name="de Groot N.N."/>
        </authorList>
    </citation>
    <scope>NUCLEOTIDE SEQUENCE [LARGE SCALE GENOMIC DNA]</scope>
    <source>
        <strain evidence="4 5">DSM 26880</strain>
    </source>
</reference>
<dbReference type="OrthoDB" id="9791139at2"/>